<sequence length="434" mass="48449">MELDNSQNSLSPVQLAVQRAYQASLELDTLSGVERSRGIQTLAKMLESAQAEILEANTLDLEASREMAIPEIVQEWLKLTPERLHKTIRLLRRLAELSDPILRLMNAPHPLETSQTYCQLMPLGVIALVYEAFPELAAIAAGFSLKTGNALILRGSTESSHTAEIIGQLIQEAIAETKLPPSSIEIIPAETGTPIQELVTQDHHLNLILPYGRASLVQQVSQWATAPVLRSALGNCYLYYSPSGDLDLMRWMILDSHEGEPDAVNAIEKVLIQDGQKLSYLMRLFSDLQEKGFELRGDEQLVAEFPDLLKPVQDKEWDLAYLTKIVAFKMVPDLEGAIAWINEHSSGHADCLVTESYLESRHFAQEINSALIYINSSPRFTRNPQRGDAVFLGISNQKGQRRGLISLESFTTVKQVVQGQGRREDKGERRGNRE</sequence>
<gene>
    <name evidence="7" type="primary">proA</name>
    <name evidence="9" type="ORF">K4A83_01240</name>
</gene>
<dbReference type="NCBIfam" id="NF001221">
    <property type="entry name" value="PRK00197.1"/>
    <property type="match status" value="1"/>
</dbReference>
<keyword evidence="10" id="KW-1185">Reference proteome</keyword>
<dbReference type="InterPro" id="IPR015590">
    <property type="entry name" value="Aldehyde_DH_dom"/>
</dbReference>
<dbReference type="InterPro" id="IPR012134">
    <property type="entry name" value="Glu-5-SA_DH"/>
</dbReference>
<dbReference type="CDD" id="cd07079">
    <property type="entry name" value="ALDH_F18-19_ProA-GPR"/>
    <property type="match status" value="1"/>
</dbReference>
<evidence type="ECO:0000313" key="9">
    <source>
        <dbReference type="EMBL" id="MCW6034900.1"/>
    </source>
</evidence>
<name>A0ABT3L1J4_9CYAN</name>
<dbReference type="GO" id="GO:0004350">
    <property type="term" value="F:glutamate-5-semialdehyde dehydrogenase activity"/>
    <property type="evidence" value="ECO:0007669"/>
    <property type="project" value="UniProtKB-EC"/>
</dbReference>
<dbReference type="InterPro" id="IPR016161">
    <property type="entry name" value="Ald_DH/histidinol_DH"/>
</dbReference>
<dbReference type="RefSeq" id="WP_265262558.1">
    <property type="nucleotide sequence ID" value="NZ_JAIHOM010000004.1"/>
</dbReference>
<comment type="function">
    <text evidence="7">Catalyzes the NADPH-dependent reduction of L-glutamate 5-phosphate into L-glutamate 5-semialdehyde and phosphate. The product spontaneously undergoes cyclization to form 1-pyrroline-5-carboxylate.</text>
</comment>
<proteinExistence type="inferred from homology"/>
<protein>
    <recommendedName>
        <fullName evidence="7">Gamma-glutamyl phosphate reductase</fullName>
        <shortName evidence="7">GPR</shortName>
        <ecNumber evidence="7">1.2.1.41</ecNumber>
    </recommendedName>
    <alternativeName>
        <fullName evidence="7">Glutamate-5-semialdehyde dehydrogenase</fullName>
    </alternativeName>
    <alternativeName>
        <fullName evidence="7">Glutamyl-gamma-semialdehyde dehydrogenase</fullName>
        <shortName evidence="7">GSA dehydrogenase</shortName>
    </alternativeName>
</protein>
<reference evidence="9 10" key="1">
    <citation type="submission" date="2021-08" db="EMBL/GenBank/DDBJ databases">
        <title>Draft genome sequence of Spirulina subsalsa with high tolerance to salinity and hype-accumulation of phycocyanin.</title>
        <authorList>
            <person name="Pei H."/>
            <person name="Jiang L."/>
        </authorList>
    </citation>
    <scope>NUCLEOTIDE SEQUENCE [LARGE SCALE GENOMIC DNA]</scope>
    <source>
        <strain evidence="9 10">FACHB-351</strain>
    </source>
</reference>
<evidence type="ECO:0000256" key="4">
    <source>
        <dbReference type="ARBA" id="ARBA00022857"/>
    </source>
</evidence>
<evidence type="ECO:0000256" key="7">
    <source>
        <dbReference type="HAMAP-Rule" id="MF_00412"/>
    </source>
</evidence>
<evidence type="ECO:0000259" key="8">
    <source>
        <dbReference type="Pfam" id="PF00171"/>
    </source>
</evidence>
<dbReference type="InterPro" id="IPR016162">
    <property type="entry name" value="Ald_DH_N"/>
</dbReference>
<comment type="catalytic activity">
    <reaction evidence="6 7">
        <text>L-glutamate 5-semialdehyde + phosphate + NADP(+) = L-glutamyl 5-phosphate + NADPH + H(+)</text>
        <dbReference type="Rhea" id="RHEA:19541"/>
        <dbReference type="ChEBI" id="CHEBI:15378"/>
        <dbReference type="ChEBI" id="CHEBI:43474"/>
        <dbReference type="ChEBI" id="CHEBI:57783"/>
        <dbReference type="ChEBI" id="CHEBI:58066"/>
        <dbReference type="ChEBI" id="CHEBI:58274"/>
        <dbReference type="ChEBI" id="CHEBI:58349"/>
        <dbReference type="EC" id="1.2.1.41"/>
    </reaction>
</comment>
<dbReference type="PANTHER" id="PTHR11063:SF8">
    <property type="entry name" value="DELTA-1-PYRROLINE-5-CARBOXYLATE SYNTHASE"/>
    <property type="match status" value="1"/>
</dbReference>
<keyword evidence="2 7" id="KW-0028">Amino-acid biosynthesis</keyword>
<keyword evidence="4 7" id="KW-0521">NADP</keyword>
<dbReference type="Pfam" id="PF00171">
    <property type="entry name" value="Aldedh"/>
    <property type="match status" value="1"/>
</dbReference>
<evidence type="ECO:0000313" key="10">
    <source>
        <dbReference type="Proteomes" id="UP001526426"/>
    </source>
</evidence>
<dbReference type="PANTHER" id="PTHR11063">
    <property type="entry name" value="GLUTAMATE SEMIALDEHYDE DEHYDROGENASE"/>
    <property type="match status" value="1"/>
</dbReference>
<evidence type="ECO:0000256" key="6">
    <source>
        <dbReference type="ARBA" id="ARBA00049024"/>
    </source>
</evidence>
<keyword evidence="3 7" id="KW-0641">Proline biosynthesis</keyword>
<evidence type="ECO:0000256" key="3">
    <source>
        <dbReference type="ARBA" id="ARBA00022650"/>
    </source>
</evidence>
<evidence type="ECO:0000256" key="1">
    <source>
        <dbReference type="ARBA" id="ARBA00004985"/>
    </source>
</evidence>
<comment type="similarity">
    <text evidence="7">Belongs to the gamma-glutamyl phosphate reductase family.</text>
</comment>
<keyword evidence="5 7" id="KW-0560">Oxidoreductase</keyword>
<dbReference type="HAMAP" id="MF_00412">
    <property type="entry name" value="ProA"/>
    <property type="match status" value="1"/>
</dbReference>
<dbReference type="InterPro" id="IPR000965">
    <property type="entry name" value="GPR_dom"/>
</dbReference>
<feature type="domain" description="Aldehyde dehydrogenase" evidence="8">
    <location>
        <begin position="13"/>
        <end position="230"/>
    </location>
</feature>
<dbReference type="Gene3D" id="3.40.309.10">
    <property type="entry name" value="Aldehyde Dehydrogenase, Chain A, domain 2"/>
    <property type="match status" value="1"/>
</dbReference>
<dbReference type="Proteomes" id="UP001526426">
    <property type="component" value="Unassembled WGS sequence"/>
</dbReference>
<evidence type="ECO:0000256" key="2">
    <source>
        <dbReference type="ARBA" id="ARBA00022605"/>
    </source>
</evidence>
<dbReference type="Gene3D" id="3.40.605.10">
    <property type="entry name" value="Aldehyde Dehydrogenase, Chain A, domain 1"/>
    <property type="match status" value="1"/>
</dbReference>
<comment type="pathway">
    <text evidence="1 7">Amino-acid biosynthesis; L-proline biosynthesis; L-glutamate 5-semialdehyde from L-glutamate: step 2/2.</text>
</comment>
<evidence type="ECO:0000256" key="5">
    <source>
        <dbReference type="ARBA" id="ARBA00023002"/>
    </source>
</evidence>
<comment type="subcellular location">
    <subcellularLocation>
        <location evidence="7">Cytoplasm</location>
    </subcellularLocation>
</comment>
<comment type="caution">
    <text evidence="9">The sequence shown here is derived from an EMBL/GenBank/DDBJ whole genome shotgun (WGS) entry which is preliminary data.</text>
</comment>
<dbReference type="PIRSF" id="PIRSF000151">
    <property type="entry name" value="GPR"/>
    <property type="match status" value="1"/>
</dbReference>
<dbReference type="EMBL" id="JAIHOM010000004">
    <property type="protein sequence ID" value="MCW6034900.1"/>
    <property type="molecule type" value="Genomic_DNA"/>
</dbReference>
<organism evidence="9 10">
    <name type="scientific">Spirulina subsalsa FACHB-351</name>
    <dbReference type="NCBI Taxonomy" id="234711"/>
    <lineage>
        <taxon>Bacteria</taxon>
        <taxon>Bacillati</taxon>
        <taxon>Cyanobacteriota</taxon>
        <taxon>Cyanophyceae</taxon>
        <taxon>Spirulinales</taxon>
        <taxon>Spirulinaceae</taxon>
        <taxon>Spirulina</taxon>
    </lineage>
</organism>
<dbReference type="EC" id="1.2.1.41" evidence="7"/>
<keyword evidence="7" id="KW-0963">Cytoplasm</keyword>
<dbReference type="InterPro" id="IPR016163">
    <property type="entry name" value="Ald_DH_C"/>
</dbReference>
<dbReference type="SUPFAM" id="SSF53720">
    <property type="entry name" value="ALDH-like"/>
    <property type="match status" value="1"/>
</dbReference>
<accession>A0ABT3L1J4</accession>